<dbReference type="Proteomes" id="UP000298787">
    <property type="component" value="Chromosome 10"/>
</dbReference>
<reference evidence="2 3" key="1">
    <citation type="submission" date="2019-01" db="EMBL/GenBank/DDBJ databases">
        <title>Genome Assembly of Collichthys lucidus.</title>
        <authorList>
            <person name="Cai M."/>
            <person name="Xiao S."/>
        </authorList>
    </citation>
    <scope>NUCLEOTIDE SEQUENCE [LARGE SCALE GENOMIC DNA]</scope>
    <source>
        <strain evidence="2">JT15FE1705JMU</strain>
        <tissue evidence="2">Muscle</tissue>
    </source>
</reference>
<accession>A0A4U5UNI3</accession>
<sequence>MKLKDPVITFRSSRDTGLYAKSTADHRWYKVRGITKTLHSLSHFRKGRSTRHNMISMDLFVRVVKDLNVNPESSLEWVPEYIQNLNAPGPSKGVALKGALLKLFRSKALSPKACRRLWVRSRLSTAIGITVDAQCKDVFNGNKTVNEVGLVSRLILTQLEALRLTPICAGLKVASVPTPDSFSKPGAYTYHNKCTRGCTSIRPSWGFFTEVDLVAHDTVKDNIALLELKTRSSDILDRHTLWRYNTQLWLTWLMFSLTYPSMAERSAAYLVIIRPGTSQITIRNCMRPTITSAVRNKFPWLNCFCPQALHAMLANPRLAPFELIEGMSCQQQDWTLIDHLMVIHRVRESDYVQNDPRVSIRNMARTLAHSYVSEDSTSRVVVLVKDGAKSPKPAVRENRTNRALAPHIEFCKHNLSAIEYTMMKLLADVGMKDKLFLVTGAKADYFEHEVPAEKTLPSDNLVCFHQKYLEYRRERGDDGGFGNALEGLLNPGVDELFDDDPSNCTKGSIDRPQGLEGVFMATFADPETTQATALREACARCTSTEADTLLVELANILKGSVTVCTGDSDIVAVLAACGREGITLRMDNKSYHEHRDMHASPFGELLATPDHDPSKLQLREFSSSEDSRFRALCDVAVEDVHLLSEVREQHGTFEAILDKRGEVGFKEKVARRLYLGGVRGSVYHTFLFRFLGSSNIQSRLDSLGLAVDRCHIGGDNTCTGHKRKVSHRQDELEPSLDGGIEPEPLSPSGERRKGEGVANSLKRLGNTYVKGMVPPGSYGRFLRLRRAGQHFFMRITEDTVRDEHTRTEKLFFMALCGTDYNLVPVGLGIKRLMTGVLTNYKSFSSWCHDLKSLLWGCGGTPSDSDYHAMGTRLSRITKVPASICAKHWKEENCRLMVKTIKYVCELWNLKKPRPGPEYGFRVREAIVSFDREDISEPC</sequence>
<evidence type="ECO:0000313" key="3">
    <source>
        <dbReference type="Proteomes" id="UP000298787"/>
    </source>
</evidence>
<keyword evidence="3" id="KW-1185">Reference proteome</keyword>
<dbReference type="EMBL" id="CM014087">
    <property type="protein sequence ID" value="TKS76537.1"/>
    <property type="molecule type" value="Genomic_DNA"/>
</dbReference>
<name>A0A4U5UNI3_COLLU</name>
<dbReference type="AlphaFoldDB" id="A0A4U5UNI3"/>
<feature type="region of interest" description="Disordered" evidence="1">
    <location>
        <begin position="718"/>
        <end position="757"/>
    </location>
</feature>
<protein>
    <submittedName>
        <fullName evidence="2">Uncharacterized protein</fullName>
    </submittedName>
</protein>
<evidence type="ECO:0000256" key="1">
    <source>
        <dbReference type="SAM" id="MobiDB-lite"/>
    </source>
</evidence>
<gene>
    <name evidence="2" type="ORF">D9C73_010626</name>
</gene>
<organism evidence="2 3">
    <name type="scientific">Collichthys lucidus</name>
    <name type="common">Big head croaker</name>
    <name type="synonym">Sciaena lucida</name>
    <dbReference type="NCBI Taxonomy" id="240159"/>
    <lineage>
        <taxon>Eukaryota</taxon>
        <taxon>Metazoa</taxon>
        <taxon>Chordata</taxon>
        <taxon>Craniata</taxon>
        <taxon>Vertebrata</taxon>
        <taxon>Euteleostomi</taxon>
        <taxon>Actinopterygii</taxon>
        <taxon>Neopterygii</taxon>
        <taxon>Teleostei</taxon>
        <taxon>Neoteleostei</taxon>
        <taxon>Acanthomorphata</taxon>
        <taxon>Eupercaria</taxon>
        <taxon>Sciaenidae</taxon>
        <taxon>Collichthys</taxon>
    </lineage>
</organism>
<evidence type="ECO:0000313" key="2">
    <source>
        <dbReference type="EMBL" id="TKS76537.1"/>
    </source>
</evidence>
<proteinExistence type="predicted"/>